<dbReference type="AlphaFoldDB" id="A0A239DJ19"/>
<evidence type="ECO:0000313" key="3">
    <source>
        <dbReference type="EMBL" id="SNS31654.1"/>
    </source>
</evidence>
<feature type="coiled-coil region" evidence="1">
    <location>
        <begin position="94"/>
        <end position="121"/>
    </location>
</feature>
<dbReference type="OrthoDB" id="851558at2"/>
<evidence type="ECO:0000256" key="1">
    <source>
        <dbReference type="SAM" id="Coils"/>
    </source>
</evidence>
<keyword evidence="1" id="KW-0175">Coiled coil</keyword>
<protein>
    <recommendedName>
        <fullName evidence="5">DUF3450 domain-containing protein</fullName>
    </recommendedName>
</protein>
<feature type="signal peptide" evidence="2">
    <location>
        <begin position="1"/>
        <end position="19"/>
    </location>
</feature>
<reference evidence="4" key="1">
    <citation type="submission" date="2017-06" db="EMBL/GenBank/DDBJ databases">
        <authorList>
            <person name="Varghese N."/>
            <person name="Submissions S."/>
        </authorList>
    </citation>
    <scope>NUCLEOTIDE SEQUENCE [LARGE SCALE GENOMIC DNA]</scope>
    <source>
        <strain evidence="4">NKM1</strain>
    </source>
</reference>
<dbReference type="Proteomes" id="UP000198432">
    <property type="component" value="Unassembled WGS sequence"/>
</dbReference>
<name>A0A239DJ19_9BACT</name>
<proteinExistence type="predicted"/>
<keyword evidence="4" id="KW-1185">Reference proteome</keyword>
<accession>A0A239DJ19</accession>
<sequence>MFRKTSTLLLALCLSFLFACNNEEDQAVIEREAAYTAYKDFVATFEQDSLTEVELRALQQSIEDDSRWETESAEIDQQFLERKGRVIENLGDYSPEQQEEIANLEERYNLAKQRRQQQYEEAGMRYALLGVPVINPDLSNITTENIADTYERFTSTLADNAANYEGREWEMVEGWWNSLNNRYQALLTELSAAELSTIEQAQDRYLELREQYYPPNQ</sequence>
<dbReference type="RefSeq" id="WP_089318410.1">
    <property type="nucleotide sequence ID" value="NZ_FZOQ01000004.1"/>
</dbReference>
<organism evidence="3 4">
    <name type="scientific">Pontibacter ummariensis</name>
    <dbReference type="NCBI Taxonomy" id="1610492"/>
    <lineage>
        <taxon>Bacteria</taxon>
        <taxon>Pseudomonadati</taxon>
        <taxon>Bacteroidota</taxon>
        <taxon>Cytophagia</taxon>
        <taxon>Cytophagales</taxon>
        <taxon>Hymenobacteraceae</taxon>
        <taxon>Pontibacter</taxon>
    </lineage>
</organism>
<keyword evidence="2" id="KW-0732">Signal</keyword>
<evidence type="ECO:0000256" key="2">
    <source>
        <dbReference type="SAM" id="SignalP"/>
    </source>
</evidence>
<gene>
    <name evidence="3" type="ORF">SAMN06296052_104235</name>
</gene>
<evidence type="ECO:0008006" key="5">
    <source>
        <dbReference type="Google" id="ProtNLM"/>
    </source>
</evidence>
<dbReference type="EMBL" id="FZOQ01000004">
    <property type="protein sequence ID" value="SNS31654.1"/>
    <property type="molecule type" value="Genomic_DNA"/>
</dbReference>
<feature type="chain" id="PRO_5011991884" description="DUF3450 domain-containing protein" evidence="2">
    <location>
        <begin position="20"/>
        <end position="217"/>
    </location>
</feature>
<evidence type="ECO:0000313" key="4">
    <source>
        <dbReference type="Proteomes" id="UP000198432"/>
    </source>
</evidence>
<dbReference type="PROSITE" id="PS51257">
    <property type="entry name" value="PROKAR_LIPOPROTEIN"/>
    <property type="match status" value="1"/>
</dbReference>